<evidence type="ECO:0000313" key="3">
    <source>
        <dbReference type="Proteomes" id="UP000182149"/>
    </source>
</evidence>
<feature type="domain" description="CYTH" evidence="1">
    <location>
        <begin position="14"/>
        <end position="200"/>
    </location>
</feature>
<accession>A0A1L8QN86</accession>
<sequence length="200" mass="23717">MADERLKEKKMAQQLEIEYKTLLNQADYQKVFEYYQLQDQSFQQQTNYYFDTSDQQLQKKRWGLRIRQYQNYGELTLKCPTTTIGLLEITDSLSLQETKQLIEEKRIKLGGEVAKRLTENGIDPQEVRIIAELTTKRYEFPIAVGLLALDHSWYNGREDYELELEVSDETQGKIDFSQLLEMLKIPYQKAENKILRAMNR</sequence>
<dbReference type="PROSITE" id="PS51707">
    <property type="entry name" value="CYTH"/>
    <property type="match status" value="1"/>
</dbReference>
<dbReference type="Gene3D" id="2.40.320.10">
    <property type="entry name" value="Hypothetical Protein Pfu-838710-001"/>
    <property type="match status" value="1"/>
</dbReference>
<dbReference type="SUPFAM" id="SSF55154">
    <property type="entry name" value="CYTH-like phosphatases"/>
    <property type="match status" value="1"/>
</dbReference>
<organism evidence="2 3">
    <name type="scientific">Enterococcus aquimarinus</name>
    <dbReference type="NCBI Taxonomy" id="328396"/>
    <lineage>
        <taxon>Bacteria</taxon>
        <taxon>Bacillati</taxon>
        <taxon>Bacillota</taxon>
        <taxon>Bacilli</taxon>
        <taxon>Lactobacillales</taxon>
        <taxon>Enterococcaceae</taxon>
        <taxon>Enterococcus</taxon>
    </lineage>
</organism>
<dbReference type="SMART" id="SM01118">
    <property type="entry name" value="CYTH"/>
    <property type="match status" value="1"/>
</dbReference>
<gene>
    <name evidence="2" type="ORF">RU93_GL001289</name>
</gene>
<dbReference type="AlphaFoldDB" id="A0A1L8QN86"/>
<dbReference type="RefSeq" id="WP_342741508.1">
    <property type="nucleotide sequence ID" value="NZ_JXKD01000023.1"/>
</dbReference>
<dbReference type="InterPro" id="IPR009195">
    <property type="entry name" value="Uncharacterised_YjbK"/>
</dbReference>
<dbReference type="InterPro" id="IPR033469">
    <property type="entry name" value="CYTH-like_dom_sf"/>
</dbReference>
<dbReference type="Pfam" id="PF01928">
    <property type="entry name" value="CYTH"/>
    <property type="match status" value="1"/>
</dbReference>
<dbReference type="EMBL" id="JXKD01000023">
    <property type="protein sequence ID" value="OJG08981.1"/>
    <property type="molecule type" value="Genomic_DNA"/>
</dbReference>
<protein>
    <recommendedName>
        <fullName evidence="1">CYTH domain-containing protein</fullName>
    </recommendedName>
</protein>
<dbReference type="PIRSF" id="PIRSF012526">
    <property type="entry name" value="CYTH_UCP012526"/>
    <property type="match status" value="1"/>
</dbReference>
<proteinExistence type="predicted"/>
<dbReference type="Proteomes" id="UP000182149">
    <property type="component" value="Unassembled WGS sequence"/>
</dbReference>
<keyword evidence="3" id="KW-1185">Reference proteome</keyword>
<comment type="caution">
    <text evidence="2">The sequence shown here is derived from an EMBL/GenBank/DDBJ whole genome shotgun (WGS) entry which is preliminary data.</text>
</comment>
<evidence type="ECO:0000259" key="1">
    <source>
        <dbReference type="PROSITE" id="PS51707"/>
    </source>
</evidence>
<dbReference type="STRING" id="328396.RU93_GL001289"/>
<name>A0A1L8QN86_9ENTE</name>
<dbReference type="InterPro" id="IPR023577">
    <property type="entry name" value="CYTH_domain"/>
</dbReference>
<dbReference type="CDD" id="cd07762">
    <property type="entry name" value="CYTH-like_Pase_1"/>
    <property type="match status" value="1"/>
</dbReference>
<evidence type="ECO:0000313" key="2">
    <source>
        <dbReference type="EMBL" id="OJG08981.1"/>
    </source>
</evidence>
<reference evidence="2 3" key="1">
    <citation type="submission" date="2014-12" db="EMBL/GenBank/DDBJ databases">
        <title>Draft genome sequences of 29 type strains of Enterococci.</title>
        <authorList>
            <person name="Zhong Z."/>
            <person name="Sun Z."/>
            <person name="Liu W."/>
            <person name="Zhang W."/>
            <person name="Zhang H."/>
        </authorList>
    </citation>
    <scope>NUCLEOTIDE SEQUENCE [LARGE SCALE GENOMIC DNA]</scope>
    <source>
        <strain evidence="2 3">DSM 17690</strain>
    </source>
</reference>